<dbReference type="EMBL" id="LXQA010443395">
    <property type="protein sequence ID" value="MCI52176.1"/>
    <property type="molecule type" value="Genomic_DNA"/>
</dbReference>
<protein>
    <submittedName>
        <fullName evidence="2">CCHC-type integrase</fullName>
    </submittedName>
</protein>
<accession>A0A392SWC7</accession>
<dbReference type="InterPro" id="IPR043502">
    <property type="entry name" value="DNA/RNA_pol_sf"/>
</dbReference>
<feature type="non-terminal residue" evidence="2">
    <location>
        <position position="75"/>
    </location>
</feature>
<dbReference type="Proteomes" id="UP000265520">
    <property type="component" value="Unassembled WGS sequence"/>
</dbReference>
<name>A0A392SWC7_9FABA</name>
<dbReference type="FunFam" id="3.10.20.370:FF:000001">
    <property type="entry name" value="Retrovirus-related Pol polyprotein from transposon 17.6-like protein"/>
    <property type="match status" value="1"/>
</dbReference>
<proteinExistence type="predicted"/>
<dbReference type="PANTHER" id="PTHR34072:SF52">
    <property type="entry name" value="RIBONUCLEASE H"/>
    <property type="match status" value="1"/>
</dbReference>
<evidence type="ECO:0000313" key="2">
    <source>
        <dbReference type="EMBL" id="MCI52176.1"/>
    </source>
</evidence>
<keyword evidence="3" id="KW-1185">Reference proteome</keyword>
<evidence type="ECO:0000313" key="3">
    <source>
        <dbReference type="Proteomes" id="UP000265520"/>
    </source>
</evidence>
<reference evidence="2 3" key="1">
    <citation type="journal article" date="2018" name="Front. Plant Sci.">
        <title>Red Clover (Trifolium pratense) and Zigzag Clover (T. medium) - A Picture of Genomic Similarities and Differences.</title>
        <authorList>
            <person name="Dluhosova J."/>
            <person name="Istvanek J."/>
            <person name="Nedelnik J."/>
            <person name="Repkova J."/>
        </authorList>
    </citation>
    <scope>NUCLEOTIDE SEQUENCE [LARGE SCALE GENOMIC DNA]</scope>
    <source>
        <strain evidence="3">cv. 10/8</strain>
        <tissue evidence="2">Leaf</tissue>
    </source>
</reference>
<comment type="caution">
    <text evidence="2">The sequence shown here is derived from an EMBL/GenBank/DDBJ whole genome shotgun (WGS) entry which is preliminary data.</text>
</comment>
<dbReference type="PANTHER" id="PTHR34072">
    <property type="entry name" value="ENZYMATIC POLYPROTEIN-RELATED"/>
    <property type="match status" value="1"/>
</dbReference>
<evidence type="ECO:0000259" key="1">
    <source>
        <dbReference type="Pfam" id="PF17919"/>
    </source>
</evidence>
<dbReference type="SUPFAM" id="SSF56672">
    <property type="entry name" value="DNA/RNA polymerases"/>
    <property type="match status" value="1"/>
</dbReference>
<dbReference type="Pfam" id="PF17919">
    <property type="entry name" value="RT_RNaseH_2"/>
    <property type="match status" value="1"/>
</dbReference>
<dbReference type="Gene3D" id="3.10.20.370">
    <property type="match status" value="1"/>
</dbReference>
<feature type="domain" description="Reverse transcriptase/retrotransposon-derived protein RNase H-like" evidence="1">
    <location>
        <begin position="2"/>
        <end position="74"/>
    </location>
</feature>
<dbReference type="AlphaFoldDB" id="A0A392SWC7"/>
<organism evidence="2 3">
    <name type="scientific">Trifolium medium</name>
    <dbReference type="NCBI Taxonomy" id="97028"/>
    <lineage>
        <taxon>Eukaryota</taxon>
        <taxon>Viridiplantae</taxon>
        <taxon>Streptophyta</taxon>
        <taxon>Embryophyta</taxon>
        <taxon>Tracheophyta</taxon>
        <taxon>Spermatophyta</taxon>
        <taxon>Magnoliopsida</taxon>
        <taxon>eudicotyledons</taxon>
        <taxon>Gunneridae</taxon>
        <taxon>Pentapetalae</taxon>
        <taxon>rosids</taxon>
        <taxon>fabids</taxon>
        <taxon>Fabales</taxon>
        <taxon>Fabaceae</taxon>
        <taxon>Papilionoideae</taxon>
        <taxon>50 kb inversion clade</taxon>
        <taxon>NPAAA clade</taxon>
        <taxon>Hologalegina</taxon>
        <taxon>IRL clade</taxon>
        <taxon>Trifolieae</taxon>
        <taxon>Trifolium</taxon>
    </lineage>
</organism>
<dbReference type="InterPro" id="IPR041577">
    <property type="entry name" value="RT_RNaseH_2"/>
</dbReference>
<sequence length="75" mass="8464">MTAPVLVLPNVNKPFEVYCDASKMGLGGVLMQKGKVVAYASRQLKTHERNYPTHDLELAVVVFALKIWRHYLYGS</sequence>